<sequence>MCMLSYYQALPRHGSPDQILRRSSELSRYAWMVTTPPLASANAARAMFLIWIAMSATAQDMDIDCLPVAHLSFYSAVSSTLFSRF</sequence>
<comment type="caution">
    <text evidence="1">The sequence shown here is derived from an EMBL/GenBank/DDBJ whole genome shotgun (WGS) entry which is preliminary data.</text>
</comment>
<dbReference type="Proteomes" id="UP000670092">
    <property type="component" value="Unassembled WGS sequence"/>
</dbReference>
<evidence type="ECO:0000313" key="1">
    <source>
        <dbReference type="EMBL" id="KAG5299412.1"/>
    </source>
</evidence>
<organism evidence="1 2">
    <name type="scientific">Ajellomyces capsulatus</name>
    <name type="common">Darling's disease fungus</name>
    <name type="synonym">Histoplasma capsulatum</name>
    <dbReference type="NCBI Taxonomy" id="5037"/>
    <lineage>
        <taxon>Eukaryota</taxon>
        <taxon>Fungi</taxon>
        <taxon>Dikarya</taxon>
        <taxon>Ascomycota</taxon>
        <taxon>Pezizomycotina</taxon>
        <taxon>Eurotiomycetes</taxon>
        <taxon>Eurotiomycetidae</taxon>
        <taxon>Onygenales</taxon>
        <taxon>Ajellomycetaceae</taxon>
        <taxon>Histoplasma</taxon>
    </lineage>
</organism>
<gene>
    <name evidence="1" type="ORF">I7I52_09716</name>
</gene>
<proteinExistence type="predicted"/>
<reference evidence="1 2" key="1">
    <citation type="submission" date="2021-01" db="EMBL/GenBank/DDBJ databases">
        <title>Chromosome-level genome assembly of a human fungal pathogen reveals clustering of transcriptionally co-regulated genes.</title>
        <authorList>
            <person name="Voorhies M."/>
            <person name="Cohen S."/>
            <person name="Shea T.P."/>
            <person name="Petrus S."/>
            <person name="Munoz J.F."/>
            <person name="Poplawski S."/>
            <person name="Goldman W.E."/>
            <person name="Michael T."/>
            <person name="Cuomo C.A."/>
            <person name="Sil A."/>
            <person name="Beyhan S."/>
        </authorList>
    </citation>
    <scope>NUCLEOTIDE SEQUENCE [LARGE SCALE GENOMIC DNA]</scope>
    <source>
        <strain evidence="1 2">G184AR</strain>
    </source>
</reference>
<dbReference type="EMBL" id="JAEVHI010000002">
    <property type="protein sequence ID" value="KAG5299412.1"/>
    <property type="molecule type" value="Genomic_DNA"/>
</dbReference>
<name>A0A8H7Z087_AJECA</name>
<dbReference type="VEuPathDB" id="FungiDB:I7I52_09716"/>
<evidence type="ECO:0000313" key="2">
    <source>
        <dbReference type="Proteomes" id="UP000670092"/>
    </source>
</evidence>
<dbReference type="AlphaFoldDB" id="A0A8H7Z087"/>
<protein>
    <submittedName>
        <fullName evidence="1">Uncharacterized protein</fullName>
    </submittedName>
</protein>
<accession>A0A8H7Z087</accession>